<sequence length="73" mass="8143">MLHPSGFHNESLSVTSSDGEEDIDETWDITTKCLIGIPLAIIIFMSLTGNFLVCLAIYTDRRLRKLGNLFLVS</sequence>
<keyword evidence="3" id="KW-0675">Receptor</keyword>
<organism evidence="3 4">
    <name type="scientific">Caerostris extrusa</name>
    <name type="common">Bark spider</name>
    <name type="synonym">Caerostris bankana</name>
    <dbReference type="NCBI Taxonomy" id="172846"/>
    <lineage>
        <taxon>Eukaryota</taxon>
        <taxon>Metazoa</taxon>
        <taxon>Ecdysozoa</taxon>
        <taxon>Arthropoda</taxon>
        <taxon>Chelicerata</taxon>
        <taxon>Arachnida</taxon>
        <taxon>Araneae</taxon>
        <taxon>Araneomorphae</taxon>
        <taxon>Entelegynae</taxon>
        <taxon>Araneoidea</taxon>
        <taxon>Araneidae</taxon>
        <taxon>Caerostris</taxon>
    </lineage>
</organism>
<feature type="transmembrane region" description="Helical" evidence="2">
    <location>
        <begin position="35"/>
        <end position="58"/>
    </location>
</feature>
<reference evidence="3 4" key="1">
    <citation type="submission" date="2021-06" db="EMBL/GenBank/DDBJ databases">
        <title>Caerostris extrusa draft genome.</title>
        <authorList>
            <person name="Kono N."/>
            <person name="Arakawa K."/>
        </authorList>
    </citation>
    <scope>NUCLEOTIDE SEQUENCE [LARGE SCALE GENOMIC DNA]</scope>
</reference>
<dbReference type="SUPFAM" id="SSF81321">
    <property type="entry name" value="Family A G protein-coupled receptor-like"/>
    <property type="match status" value="1"/>
</dbReference>
<evidence type="ECO:0000256" key="2">
    <source>
        <dbReference type="SAM" id="Phobius"/>
    </source>
</evidence>
<keyword evidence="2" id="KW-0812">Transmembrane</keyword>
<feature type="region of interest" description="Disordered" evidence="1">
    <location>
        <begin position="1"/>
        <end position="21"/>
    </location>
</feature>
<comment type="caution">
    <text evidence="3">The sequence shown here is derived from an EMBL/GenBank/DDBJ whole genome shotgun (WGS) entry which is preliminary data.</text>
</comment>
<dbReference type="AlphaFoldDB" id="A0AAV4NHE7"/>
<gene>
    <name evidence="3" type="primary">Dop1R1</name>
    <name evidence="3" type="ORF">CEXT_16201</name>
</gene>
<accession>A0AAV4NHE7</accession>
<dbReference type="EMBL" id="BPLR01003265">
    <property type="protein sequence ID" value="GIX82737.1"/>
    <property type="molecule type" value="Genomic_DNA"/>
</dbReference>
<evidence type="ECO:0000256" key="1">
    <source>
        <dbReference type="SAM" id="MobiDB-lite"/>
    </source>
</evidence>
<keyword evidence="2" id="KW-0472">Membrane</keyword>
<dbReference type="Gene3D" id="1.20.1070.10">
    <property type="entry name" value="Rhodopsin 7-helix transmembrane proteins"/>
    <property type="match status" value="1"/>
</dbReference>
<evidence type="ECO:0000313" key="4">
    <source>
        <dbReference type="Proteomes" id="UP001054945"/>
    </source>
</evidence>
<proteinExistence type="predicted"/>
<dbReference type="Proteomes" id="UP001054945">
    <property type="component" value="Unassembled WGS sequence"/>
</dbReference>
<keyword evidence="2" id="KW-1133">Transmembrane helix</keyword>
<evidence type="ECO:0000313" key="3">
    <source>
        <dbReference type="EMBL" id="GIX82737.1"/>
    </source>
</evidence>
<name>A0AAV4NHE7_CAEEX</name>
<feature type="compositionally biased region" description="Polar residues" evidence="1">
    <location>
        <begin position="8"/>
        <end position="17"/>
    </location>
</feature>
<keyword evidence="4" id="KW-1185">Reference proteome</keyword>
<protein>
    <submittedName>
        <fullName evidence="3">Dopamine receptor 1</fullName>
    </submittedName>
</protein>